<proteinExistence type="predicted"/>
<evidence type="ECO:0000313" key="3">
    <source>
        <dbReference type="EMBL" id="MET4559488.1"/>
    </source>
</evidence>
<dbReference type="InterPro" id="IPR025698">
    <property type="entry name" value="2TM_dom"/>
</dbReference>
<name>A0ABV2PFP7_9BACI</name>
<keyword evidence="1" id="KW-1133">Transmembrane helix</keyword>
<keyword evidence="1" id="KW-0472">Membrane</keyword>
<dbReference type="RefSeq" id="WP_107926271.1">
    <property type="nucleotide sequence ID" value="NZ_CP073713.1"/>
</dbReference>
<dbReference type="Pfam" id="PF13239">
    <property type="entry name" value="2TM"/>
    <property type="match status" value="1"/>
</dbReference>
<feature type="transmembrane region" description="Helical" evidence="1">
    <location>
        <begin position="20"/>
        <end position="40"/>
    </location>
</feature>
<reference evidence="3 4" key="1">
    <citation type="submission" date="2024-06" db="EMBL/GenBank/DDBJ databases">
        <title>Sorghum-associated microbial communities from plants grown in Nebraska, USA.</title>
        <authorList>
            <person name="Schachtman D."/>
        </authorList>
    </citation>
    <scope>NUCLEOTIDE SEQUENCE [LARGE SCALE GENOMIC DNA]</scope>
    <source>
        <strain evidence="3 4">736</strain>
    </source>
</reference>
<keyword evidence="4" id="KW-1185">Reference proteome</keyword>
<evidence type="ECO:0000256" key="1">
    <source>
        <dbReference type="SAM" id="Phobius"/>
    </source>
</evidence>
<evidence type="ECO:0000313" key="4">
    <source>
        <dbReference type="Proteomes" id="UP001549363"/>
    </source>
</evidence>
<feature type="transmembrane region" description="Helical" evidence="1">
    <location>
        <begin position="46"/>
        <end position="67"/>
    </location>
</feature>
<evidence type="ECO:0000259" key="2">
    <source>
        <dbReference type="Pfam" id="PF13239"/>
    </source>
</evidence>
<organism evidence="3 4">
    <name type="scientific">Lysinibacillus parviboronicapiens</name>
    <dbReference type="NCBI Taxonomy" id="436516"/>
    <lineage>
        <taxon>Bacteria</taxon>
        <taxon>Bacillati</taxon>
        <taxon>Bacillota</taxon>
        <taxon>Bacilli</taxon>
        <taxon>Bacillales</taxon>
        <taxon>Bacillaceae</taxon>
        <taxon>Lysinibacillus</taxon>
    </lineage>
</organism>
<feature type="domain" description="2TM" evidence="2">
    <location>
        <begin position="12"/>
        <end position="87"/>
    </location>
</feature>
<protein>
    <recommendedName>
        <fullName evidence="2">2TM domain-containing protein</fullName>
    </recommendedName>
</protein>
<dbReference type="EMBL" id="JBEPSB010000001">
    <property type="protein sequence ID" value="MET4559488.1"/>
    <property type="molecule type" value="Genomic_DNA"/>
</dbReference>
<dbReference type="Proteomes" id="UP001549363">
    <property type="component" value="Unassembled WGS sequence"/>
</dbReference>
<comment type="caution">
    <text evidence="3">The sequence shown here is derived from an EMBL/GenBank/DDBJ whole genome shotgun (WGS) entry which is preliminary data.</text>
</comment>
<accession>A0ABV2PFP7</accession>
<sequence length="89" mass="10530">MSDNEKYENSIKRVRALKNFYIHLFVYIIVNIGLIIINLFSSQDGIWFIYTLLGWGIGIVVHGITVFSRGRIFGDEWEKKQLEKYMNKK</sequence>
<keyword evidence="1" id="KW-0812">Transmembrane</keyword>
<gene>
    <name evidence="3" type="ORF">ABIA69_000631</name>
</gene>